<feature type="transmembrane region" description="Helical" evidence="1">
    <location>
        <begin position="159"/>
        <end position="180"/>
    </location>
</feature>
<dbReference type="RefSeq" id="WP_131555811.1">
    <property type="nucleotide sequence ID" value="NZ_SJSK01000010.1"/>
</dbReference>
<evidence type="ECO:0008006" key="4">
    <source>
        <dbReference type="Google" id="ProtNLM"/>
    </source>
</evidence>
<evidence type="ECO:0000256" key="1">
    <source>
        <dbReference type="SAM" id="Phobius"/>
    </source>
</evidence>
<protein>
    <recommendedName>
        <fullName evidence="4">Histidine kinase N-terminal 7TM region domain-containing protein</fullName>
    </recommendedName>
</protein>
<dbReference type="AlphaFoldDB" id="A0A4R0MIS4"/>
<dbReference type="OrthoDB" id="1349006at2"/>
<name>A0A4R0MIS4_9SPHI</name>
<comment type="caution">
    <text evidence="2">The sequence shown here is derived from an EMBL/GenBank/DDBJ whole genome shotgun (WGS) entry which is preliminary data.</text>
</comment>
<reference evidence="2 3" key="1">
    <citation type="submission" date="2019-02" db="EMBL/GenBank/DDBJ databases">
        <title>Pedobacter sp. RP-1-13 sp. nov., isolated from Arctic soil.</title>
        <authorList>
            <person name="Dahal R.H."/>
        </authorList>
    </citation>
    <scope>NUCLEOTIDE SEQUENCE [LARGE SCALE GENOMIC DNA]</scope>
    <source>
        <strain evidence="2 3">RP-1-13</strain>
    </source>
</reference>
<keyword evidence="3" id="KW-1185">Reference proteome</keyword>
<evidence type="ECO:0000313" key="2">
    <source>
        <dbReference type="EMBL" id="TCC86465.1"/>
    </source>
</evidence>
<keyword evidence="1" id="KW-1133">Transmembrane helix</keyword>
<accession>A0A4R0MIS4</accession>
<evidence type="ECO:0000313" key="3">
    <source>
        <dbReference type="Proteomes" id="UP000292884"/>
    </source>
</evidence>
<proteinExistence type="predicted"/>
<feature type="transmembrane region" description="Helical" evidence="1">
    <location>
        <begin position="192"/>
        <end position="213"/>
    </location>
</feature>
<dbReference type="EMBL" id="SJSK01000010">
    <property type="protein sequence ID" value="TCC86465.1"/>
    <property type="molecule type" value="Genomic_DNA"/>
</dbReference>
<feature type="transmembrane region" description="Helical" evidence="1">
    <location>
        <begin position="65"/>
        <end position="84"/>
    </location>
</feature>
<gene>
    <name evidence="2" type="ORF">EZ428_23655</name>
</gene>
<dbReference type="Proteomes" id="UP000292884">
    <property type="component" value="Unassembled WGS sequence"/>
</dbReference>
<feature type="transmembrane region" description="Helical" evidence="1">
    <location>
        <begin position="15"/>
        <end position="33"/>
    </location>
</feature>
<feature type="transmembrane region" description="Helical" evidence="1">
    <location>
        <begin position="96"/>
        <end position="114"/>
    </location>
</feature>
<feature type="transmembrane region" description="Helical" evidence="1">
    <location>
        <begin position="120"/>
        <end position="139"/>
    </location>
</feature>
<feature type="transmembrane region" description="Helical" evidence="1">
    <location>
        <begin position="40"/>
        <end position="59"/>
    </location>
</feature>
<sequence>MVLFSNTQKILSETLIWVQFSTALVALFHFPALKKSHWKWFIVYCCAIFLMEAFAKWGLKNYPSYISTYYDFFVIPIEFVFFYWLYAVKSLNRQKLFWIITGLFCVSFLPYFTIIHKPGMMLSLSYTVGTVLLMFLVILEIFKQIKSEKILLFHTNYMFYINIGIMLLYVGTLPFFSFYNLLLNEANLWSNYYTFFLIANHLMYLLFTAAFIWGKPNIY</sequence>
<organism evidence="2 3">
    <name type="scientific">Pedobacter frigiditerrae</name>
    <dbReference type="NCBI Taxonomy" id="2530452"/>
    <lineage>
        <taxon>Bacteria</taxon>
        <taxon>Pseudomonadati</taxon>
        <taxon>Bacteroidota</taxon>
        <taxon>Sphingobacteriia</taxon>
        <taxon>Sphingobacteriales</taxon>
        <taxon>Sphingobacteriaceae</taxon>
        <taxon>Pedobacter</taxon>
    </lineage>
</organism>
<keyword evidence="1" id="KW-0812">Transmembrane</keyword>
<keyword evidence="1" id="KW-0472">Membrane</keyword>